<name>A0ABD3A646_9GENT</name>
<keyword evidence="3" id="KW-1185">Reference proteome</keyword>
<proteinExistence type="predicted"/>
<feature type="non-terminal residue" evidence="2">
    <location>
        <position position="1"/>
    </location>
</feature>
<protein>
    <submittedName>
        <fullName evidence="2">Uncharacterized protein</fullName>
    </submittedName>
</protein>
<dbReference type="AlphaFoldDB" id="A0ABD3A646"/>
<evidence type="ECO:0000256" key="1">
    <source>
        <dbReference type="SAM" id="SignalP"/>
    </source>
</evidence>
<evidence type="ECO:0000313" key="3">
    <source>
        <dbReference type="Proteomes" id="UP001630127"/>
    </source>
</evidence>
<reference evidence="2 3" key="1">
    <citation type="submission" date="2024-11" db="EMBL/GenBank/DDBJ databases">
        <title>A near-complete genome assembly of Cinchona calisaya.</title>
        <authorList>
            <person name="Lian D.C."/>
            <person name="Zhao X.W."/>
            <person name="Wei L."/>
        </authorList>
    </citation>
    <scope>NUCLEOTIDE SEQUENCE [LARGE SCALE GENOMIC DNA]</scope>
    <source>
        <tissue evidence="2">Nenye</tissue>
    </source>
</reference>
<comment type="caution">
    <text evidence="2">The sequence shown here is derived from an EMBL/GenBank/DDBJ whole genome shotgun (WGS) entry which is preliminary data.</text>
</comment>
<dbReference type="Proteomes" id="UP001630127">
    <property type="component" value="Unassembled WGS sequence"/>
</dbReference>
<accession>A0ABD3A646</accession>
<gene>
    <name evidence="2" type="ORF">ACH5RR_013555</name>
</gene>
<feature type="chain" id="PRO_5044752056" evidence="1">
    <location>
        <begin position="20"/>
        <end position="49"/>
    </location>
</feature>
<feature type="signal peptide" evidence="1">
    <location>
        <begin position="1"/>
        <end position="19"/>
    </location>
</feature>
<dbReference type="EMBL" id="JBJUIK010000006">
    <property type="protein sequence ID" value="KAL3525183.1"/>
    <property type="molecule type" value="Genomic_DNA"/>
</dbReference>
<keyword evidence="1" id="KW-0732">Signal</keyword>
<evidence type="ECO:0000313" key="2">
    <source>
        <dbReference type="EMBL" id="KAL3525183.1"/>
    </source>
</evidence>
<sequence length="49" mass="5465">EVAGVSFLVSLHFDLLLNAVPSSWNFVGSCNYEIGLFVKGRKKGEDKHR</sequence>
<organism evidence="2 3">
    <name type="scientific">Cinchona calisaya</name>
    <dbReference type="NCBI Taxonomy" id="153742"/>
    <lineage>
        <taxon>Eukaryota</taxon>
        <taxon>Viridiplantae</taxon>
        <taxon>Streptophyta</taxon>
        <taxon>Embryophyta</taxon>
        <taxon>Tracheophyta</taxon>
        <taxon>Spermatophyta</taxon>
        <taxon>Magnoliopsida</taxon>
        <taxon>eudicotyledons</taxon>
        <taxon>Gunneridae</taxon>
        <taxon>Pentapetalae</taxon>
        <taxon>asterids</taxon>
        <taxon>lamiids</taxon>
        <taxon>Gentianales</taxon>
        <taxon>Rubiaceae</taxon>
        <taxon>Cinchonoideae</taxon>
        <taxon>Cinchoneae</taxon>
        <taxon>Cinchona</taxon>
    </lineage>
</organism>